<dbReference type="GO" id="GO:0004519">
    <property type="term" value="F:endonuclease activity"/>
    <property type="evidence" value="ECO:0007669"/>
    <property type="project" value="UniProtKB-KW"/>
</dbReference>
<dbReference type="Pfam" id="PF17917">
    <property type="entry name" value="RT_RNaseH"/>
    <property type="match status" value="1"/>
</dbReference>
<evidence type="ECO:0000256" key="6">
    <source>
        <dbReference type="ARBA" id="ARBA00022918"/>
    </source>
</evidence>
<organism evidence="8 9">
    <name type="scientific">Penicillium patulum</name>
    <name type="common">Penicillium griseofulvum</name>
    <dbReference type="NCBI Taxonomy" id="5078"/>
    <lineage>
        <taxon>Eukaryota</taxon>
        <taxon>Fungi</taxon>
        <taxon>Dikarya</taxon>
        <taxon>Ascomycota</taxon>
        <taxon>Pezizomycotina</taxon>
        <taxon>Eurotiomycetes</taxon>
        <taxon>Eurotiomycetidae</taxon>
        <taxon>Eurotiales</taxon>
        <taxon>Aspergillaceae</taxon>
        <taxon>Penicillium</taxon>
    </lineage>
</organism>
<dbReference type="RefSeq" id="XP_040644180.1">
    <property type="nucleotide sequence ID" value="XM_040791124.1"/>
</dbReference>
<evidence type="ECO:0000313" key="8">
    <source>
        <dbReference type="EMBL" id="KXG45644.1"/>
    </source>
</evidence>
<keyword evidence="5" id="KW-0378">Hydrolase</keyword>
<keyword evidence="3" id="KW-0540">Nuclease</keyword>
<dbReference type="AlphaFoldDB" id="A0A135L9Q6"/>
<accession>A0A135L9Q6</accession>
<evidence type="ECO:0000256" key="2">
    <source>
        <dbReference type="ARBA" id="ARBA00022695"/>
    </source>
</evidence>
<dbReference type="EMBL" id="LHQR01000070">
    <property type="protein sequence ID" value="KXG45644.1"/>
    <property type="molecule type" value="Genomic_DNA"/>
</dbReference>
<dbReference type="SUPFAM" id="SSF56672">
    <property type="entry name" value="DNA/RNA polymerases"/>
    <property type="match status" value="1"/>
</dbReference>
<evidence type="ECO:0000259" key="7">
    <source>
        <dbReference type="Pfam" id="PF17917"/>
    </source>
</evidence>
<gene>
    <name evidence="8" type="ORF">PGRI_034110</name>
</gene>
<dbReference type="GO" id="GO:0016787">
    <property type="term" value="F:hydrolase activity"/>
    <property type="evidence" value="ECO:0007669"/>
    <property type="project" value="UniProtKB-KW"/>
</dbReference>
<protein>
    <recommendedName>
        <fullName evidence="7">Reverse transcriptase RNase H-like domain-containing protein</fullName>
    </recommendedName>
</protein>
<dbReference type="PANTHER" id="PTHR34072">
    <property type="entry name" value="ENZYMATIC POLYPROTEIN-RELATED"/>
    <property type="match status" value="1"/>
</dbReference>
<keyword evidence="2" id="KW-0548">Nucleotidyltransferase</keyword>
<dbReference type="PANTHER" id="PTHR34072:SF52">
    <property type="entry name" value="RIBONUCLEASE H"/>
    <property type="match status" value="1"/>
</dbReference>
<name>A0A135L9Q6_PENPA</name>
<keyword evidence="6" id="KW-0695">RNA-directed DNA polymerase</keyword>
<dbReference type="Proteomes" id="UP000070168">
    <property type="component" value="Unassembled WGS sequence"/>
</dbReference>
<keyword evidence="1" id="KW-0808">Transferase</keyword>
<dbReference type="InterPro" id="IPR043502">
    <property type="entry name" value="DNA/RNA_pol_sf"/>
</dbReference>
<evidence type="ECO:0000256" key="5">
    <source>
        <dbReference type="ARBA" id="ARBA00022801"/>
    </source>
</evidence>
<dbReference type="GO" id="GO:0003964">
    <property type="term" value="F:RNA-directed DNA polymerase activity"/>
    <property type="evidence" value="ECO:0007669"/>
    <property type="project" value="UniProtKB-KW"/>
</dbReference>
<dbReference type="InterPro" id="IPR041373">
    <property type="entry name" value="RT_RNaseH"/>
</dbReference>
<feature type="domain" description="Reverse transcriptase RNase H-like" evidence="7">
    <location>
        <begin position="48"/>
        <end position="120"/>
    </location>
</feature>
<dbReference type="STRING" id="5078.A0A135L9Q6"/>
<proteinExistence type="predicted"/>
<evidence type="ECO:0000256" key="3">
    <source>
        <dbReference type="ARBA" id="ARBA00022722"/>
    </source>
</evidence>
<keyword evidence="4" id="KW-0255">Endonuclease</keyword>
<dbReference type="GeneID" id="63706424"/>
<reference evidence="8 9" key="1">
    <citation type="journal article" date="2016" name="BMC Genomics">
        <title>Genome sequencing and secondary metabolism of the postharvest pathogen Penicillium griseofulvum.</title>
        <authorList>
            <person name="Banani H."/>
            <person name="Marcet-Houben M."/>
            <person name="Ballester A.R."/>
            <person name="Abbruscato P."/>
            <person name="Gonzalez-Candelas L."/>
            <person name="Gabaldon T."/>
            <person name="Spadaro D."/>
        </authorList>
    </citation>
    <scope>NUCLEOTIDE SEQUENCE [LARGE SCALE GENOMIC DNA]</scope>
    <source>
        <strain evidence="8 9">PG3</strain>
    </source>
</reference>
<dbReference type="OrthoDB" id="4369127at2759"/>
<evidence type="ECO:0000256" key="1">
    <source>
        <dbReference type="ARBA" id="ARBA00022679"/>
    </source>
</evidence>
<evidence type="ECO:0000256" key="4">
    <source>
        <dbReference type="ARBA" id="ARBA00022759"/>
    </source>
</evidence>
<comment type="caution">
    <text evidence="8">The sequence shown here is derived from an EMBL/GenBank/DDBJ whole genome shotgun (WGS) entry which is preliminary data.</text>
</comment>
<keyword evidence="9" id="KW-1185">Reference proteome</keyword>
<sequence>MCHILKGDSDSTEELSFRLGGLIITPEEFKSFPGVIKRAGTVWHKGYAERNYWPTELEVACLVWAVRKTRHLIEDCRTPVVIYTDHSATCEIARHTHLGSSAVDKLNKRLIRASQYLSQFNLDIRHRPGKSNLVADGLSRLQYDMPHPNSDELEEIIDFDVHAFSITTVRIDDAYAEAMRKGYAVDPVLARIWTNVDDKAKAVHFVKEDDLLFFFDADGAEPLCIPATKEVDIFQENHLSLGYTTIRSKSAPL</sequence>
<evidence type="ECO:0000313" key="9">
    <source>
        <dbReference type="Proteomes" id="UP000070168"/>
    </source>
</evidence>